<dbReference type="AlphaFoldDB" id="A0A4Z0YM08"/>
<dbReference type="EMBL" id="SKBN01000249">
    <property type="protein sequence ID" value="TGJ79990.1"/>
    <property type="molecule type" value="Genomic_DNA"/>
</dbReference>
<reference evidence="1 2" key="1">
    <citation type="submission" date="2019-03" db="EMBL/GenBank/DDBJ databases">
        <title>Draft genome sequence of Xylaria hypoxylon DSM 108379, a ubiquitous saprotrophic-parasitic fungi on hardwood.</title>
        <authorList>
            <person name="Buettner E."/>
            <person name="Leonhardt S."/>
            <person name="Gebauer A.M."/>
            <person name="Liers C."/>
            <person name="Hofrichter M."/>
            <person name="Kellner H."/>
        </authorList>
    </citation>
    <scope>NUCLEOTIDE SEQUENCE [LARGE SCALE GENOMIC DNA]</scope>
    <source>
        <strain evidence="1 2">DSM 108379</strain>
    </source>
</reference>
<evidence type="ECO:0000313" key="2">
    <source>
        <dbReference type="Proteomes" id="UP000297716"/>
    </source>
</evidence>
<comment type="caution">
    <text evidence="1">The sequence shown here is derived from an EMBL/GenBank/DDBJ whole genome shotgun (WGS) entry which is preliminary data.</text>
</comment>
<dbReference type="OrthoDB" id="2851338at2759"/>
<gene>
    <name evidence="1" type="ORF">E0Z10_g8770</name>
</gene>
<sequence>MATSGLMFVESHVRDPEKTPDELFNRYYNEEHLSAVLASPYIKLALRYKPLGHPGAITSYIALYRVDDTSKFSSRDSPEILKLIENVKKSKMLECDDVSDLVHFDLKLYTKIQTYETDTEYRSDNERGRVISFVQIEAKSDDQDFDYWFRTQDLDISDMGAGFRRCTRYKSEDSVRPRYLIIVEDNDDLYDSNSRIFRELYERATVCGLGIYVLIQAQGDTQLRL</sequence>
<proteinExistence type="predicted"/>
<accession>A0A4Z0YM08</accession>
<name>A0A4Z0YM08_9PEZI</name>
<dbReference type="Proteomes" id="UP000297716">
    <property type="component" value="Unassembled WGS sequence"/>
</dbReference>
<evidence type="ECO:0000313" key="1">
    <source>
        <dbReference type="EMBL" id="TGJ79990.1"/>
    </source>
</evidence>
<organism evidence="1 2">
    <name type="scientific">Xylaria hypoxylon</name>
    <dbReference type="NCBI Taxonomy" id="37992"/>
    <lineage>
        <taxon>Eukaryota</taxon>
        <taxon>Fungi</taxon>
        <taxon>Dikarya</taxon>
        <taxon>Ascomycota</taxon>
        <taxon>Pezizomycotina</taxon>
        <taxon>Sordariomycetes</taxon>
        <taxon>Xylariomycetidae</taxon>
        <taxon>Xylariales</taxon>
        <taxon>Xylariaceae</taxon>
        <taxon>Xylaria</taxon>
    </lineage>
</organism>
<protein>
    <recommendedName>
        <fullName evidence="3">EthD domain-containing protein</fullName>
    </recommendedName>
</protein>
<evidence type="ECO:0008006" key="3">
    <source>
        <dbReference type="Google" id="ProtNLM"/>
    </source>
</evidence>
<keyword evidence="2" id="KW-1185">Reference proteome</keyword>